<reference evidence="2" key="1">
    <citation type="journal article" date="2019" name="bioRxiv">
        <title>The Genome of the Zebra Mussel, Dreissena polymorpha: A Resource for Invasive Species Research.</title>
        <authorList>
            <person name="McCartney M.A."/>
            <person name="Auch B."/>
            <person name="Kono T."/>
            <person name="Mallez S."/>
            <person name="Zhang Y."/>
            <person name="Obille A."/>
            <person name="Becker A."/>
            <person name="Abrahante J.E."/>
            <person name="Garbe J."/>
            <person name="Badalamenti J.P."/>
            <person name="Herman A."/>
            <person name="Mangelson H."/>
            <person name="Liachko I."/>
            <person name="Sullivan S."/>
            <person name="Sone E.D."/>
            <person name="Koren S."/>
            <person name="Silverstein K.A.T."/>
            <person name="Beckman K.B."/>
            <person name="Gohl D.M."/>
        </authorList>
    </citation>
    <scope>NUCLEOTIDE SEQUENCE</scope>
    <source>
        <strain evidence="2">Duluth1</strain>
        <tissue evidence="2">Whole animal</tissue>
    </source>
</reference>
<keyword evidence="3" id="KW-1185">Reference proteome</keyword>
<dbReference type="Proteomes" id="UP000828390">
    <property type="component" value="Unassembled WGS sequence"/>
</dbReference>
<feature type="region of interest" description="Disordered" evidence="1">
    <location>
        <begin position="1"/>
        <end position="27"/>
    </location>
</feature>
<protein>
    <submittedName>
        <fullName evidence="2">Uncharacterized protein</fullName>
    </submittedName>
</protein>
<comment type="caution">
    <text evidence="2">The sequence shown here is derived from an EMBL/GenBank/DDBJ whole genome shotgun (WGS) entry which is preliminary data.</text>
</comment>
<reference evidence="2" key="2">
    <citation type="submission" date="2020-11" db="EMBL/GenBank/DDBJ databases">
        <authorList>
            <person name="McCartney M.A."/>
            <person name="Auch B."/>
            <person name="Kono T."/>
            <person name="Mallez S."/>
            <person name="Becker A."/>
            <person name="Gohl D.M."/>
            <person name="Silverstein K.A.T."/>
            <person name="Koren S."/>
            <person name="Bechman K.B."/>
            <person name="Herman A."/>
            <person name="Abrahante J.E."/>
            <person name="Garbe J."/>
        </authorList>
    </citation>
    <scope>NUCLEOTIDE SEQUENCE</scope>
    <source>
        <strain evidence="2">Duluth1</strain>
        <tissue evidence="2">Whole animal</tissue>
    </source>
</reference>
<organism evidence="2 3">
    <name type="scientific">Dreissena polymorpha</name>
    <name type="common">Zebra mussel</name>
    <name type="synonym">Mytilus polymorpha</name>
    <dbReference type="NCBI Taxonomy" id="45954"/>
    <lineage>
        <taxon>Eukaryota</taxon>
        <taxon>Metazoa</taxon>
        <taxon>Spiralia</taxon>
        <taxon>Lophotrochozoa</taxon>
        <taxon>Mollusca</taxon>
        <taxon>Bivalvia</taxon>
        <taxon>Autobranchia</taxon>
        <taxon>Heteroconchia</taxon>
        <taxon>Euheterodonta</taxon>
        <taxon>Imparidentia</taxon>
        <taxon>Neoheterodontei</taxon>
        <taxon>Myida</taxon>
        <taxon>Dreissenoidea</taxon>
        <taxon>Dreissenidae</taxon>
        <taxon>Dreissena</taxon>
    </lineage>
</organism>
<evidence type="ECO:0000313" key="2">
    <source>
        <dbReference type="EMBL" id="KAH3897994.1"/>
    </source>
</evidence>
<accession>A0A9D4NQ08</accession>
<sequence length="52" mass="6270">METYHRSRDHAVHSHNHSHGHRQPDQLHRLLVKTQFLERLTARHFPSKIPND</sequence>
<evidence type="ECO:0000313" key="3">
    <source>
        <dbReference type="Proteomes" id="UP000828390"/>
    </source>
</evidence>
<dbReference type="EMBL" id="JAIWYP010000001">
    <property type="protein sequence ID" value="KAH3897994.1"/>
    <property type="molecule type" value="Genomic_DNA"/>
</dbReference>
<feature type="compositionally biased region" description="Basic and acidic residues" evidence="1">
    <location>
        <begin position="1"/>
        <end position="12"/>
    </location>
</feature>
<dbReference type="AlphaFoldDB" id="A0A9D4NQ08"/>
<evidence type="ECO:0000256" key="1">
    <source>
        <dbReference type="SAM" id="MobiDB-lite"/>
    </source>
</evidence>
<proteinExistence type="predicted"/>
<gene>
    <name evidence="2" type="ORF">DPMN_022190</name>
</gene>
<name>A0A9D4NQ08_DREPO</name>